<dbReference type="AlphaFoldDB" id="A0A2P2QLT1"/>
<protein>
    <submittedName>
        <fullName evidence="1">Uncharacterized protein</fullName>
    </submittedName>
</protein>
<dbReference type="EMBL" id="GGEC01087486">
    <property type="protein sequence ID" value="MBX67970.1"/>
    <property type="molecule type" value="Transcribed_RNA"/>
</dbReference>
<evidence type="ECO:0000313" key="1">
    <source>
        <dbReference type="EMBL" id="MBX67970.1"/>
    </source>
</evidence>
<organism evidence="1">
    <name type="scientific">Rhizophora mucronata</name>
    <name type="common">Asiatic mangrove</name>
    <dbReference type="NCBI Taxonomy" id="61149"/>
    <lineage>
        <taxon>Eukaryota</taxon>
        <taxon>Viridiplantae</taxon>
        <taxon>Streptophyta</taxon>
        <taxon>Embryophyta</taxon>
        <taxon>Tracheophyta</taxon>
        <taxon>Spermatophyta</taxon>
        <taxon>Magnoliopsida</taxon>
        <taxon>eudicotyledons</taxon>
        <taxon>Gunneridae</taxon>
        <taxon>Pentapetalae</taxon>
        <taxon>rosids</taxon>
        <taxon>fabids</taxon>
        <taxon>Malpighiales</taxon>
        <taxon>Rhizophoraceae</taxon>
        <taxon>Rhizophora</taxon>
    </lineage>
</organism>
<proteinExistence type="predicted"/>
<name>A0A2P2QLT1_RHIMU</name>
<accession>A0A2P2QLT1</accession>
<reference evidence="1" key="1">
    <citation type="submission" date="2018-02" db="EMBL/GenBank/DDBJ databases">
        <title>Rhizophora mucronata_Transcriptome.</title>
        <authorList>
            <person name="Meera S.P."/>
            <person name="Sreeshan A."/>
            <person name="Augustine A."/>
        </authorList>
    </citation>
    <scope>NUCLEOTIDE SEQUENCE</scope>
    <source>
        <tissue evidence="1">Leaf</tissue>
    </source>
</reference>
<sequence>MLENLKNGKLMFCPSQPMMLERTRRKENHTRGLVIMLTCLIGMHKGIQQPAHMVKPECYS</sequence>